<keyword evidence="2" id="KW-0547">Nucleotide-binding</keyword>
<comment type="caution">
    <text evidence="2">The sequence shown here is derived from an EMBL/GenBank/DDBJ whole genome shotgun (WGS) entry which is preliminary data.</text>
</comment>
<dbReference type="Pfam" id="PF13191">
    <property type="entry name" value="AAA_16"/>
    <property type="match status" value="1"/>
</dbReference>
<dbReference type="Gene3D" id="1.10.10.10">
    <property type="entry name" value="Winged helix-like DNA-binding domain superfamily/Winged helix DNA-binding domain"/>
    <property type="match status" value="1"/>
</dbReference>
<name>A0AAV3TD26_9EURY</name>
<dbReference type="InterPro" id="IPR027417">
    <property type="entry name" value="P-loop_NTPase"/>
</dbReference>
<dbReference type="SMART" id="SM00382">
    <property type="entry name" value="AAA"/>
    <property type="match status" value="1"/>
</dbReference>
<proteinExistence type="predicted"/>
<evidence type="ECO:0000313" key="3">
    <source>
        <dbReference type="Proteomes" id="UP001500420"/>
    </source>
</evidence>
<protein>
    <submittedName>
        <fullName evidence="2">ATP-binding protein</fullName>
    </submittedName>
</protein>
<dbReference type="InterPro" id="IPR036390">
    <property type="entry name" value="WH_DNA-bd_sf"/>
</dbReference>
<dbReference type="GO" id="GO:0005524">
    <property type="term" value="F:ATP binding"/>
    <property type="evidence" value="ECO:0007669"/>
    <property type="project" value="UniProtKB-KW"/>
</dbReference>
<sequence>METPGGDGFIVDESALNPAVHLPEPVGRGSVLEQVLDALGPVFDGESPEDVAVYGPSGAGKSAVLTALCSQLNESLGRNEDAIWTSTRGTAAVARAQFAYVDARRADSDFQYYHAILESISPNPVPRRGVGTDELRERLDDAVAERAGAVVVAVDHLSETDDDVAHVRSLLEPVAAGTSLVMVAEEPLPEWSGRTVKVPSYRPHALVDLLTERASYGLSSGAVSHDQARRIADWADGDAHDALAALFGAAISAQRDDAGRLRESDVDAGIDAVPDDCVQIGRVLSLPENRRTVLAELLATDGHRQPISDAAAAVGERTDLSPSTVQRYLYELAEDGLLTREAIEDRDSNGRQPTRVRPRFPTLVFERLERRARL</sequence>
<dbReference type="InterPro" id="IPR041664">
    <property type="entry name" value="AAA_16"/>
</dbReference>
<gene>
    <name evidence="2" type="ORF">GCM10009020_30130</name>
</gene>
<organism evidence="2 3">
    <name type="scientific">Natronoarchaeum mannanilyticum</name>
    <dbReference type="NCBI Taxonomy" id="926360"/>
    <lineage>
        <taxon>Archaea</taxon>
        <taxon>Methanobacteriati</taxon>
        <taxon>Methanobacteriota</taxon>
        <taxon>Stenosarchaea group</taxon>
        <taxon>Halobacteria</taxon>
        <taxon>Halobacteriales</taxon>
        <taxon>Natronoarchaeaceae</taxon>
    </lineage>
</organism>
<dbReference type="Proteomes" id="UP001500420">
    <property type="component" value="Unassembled WGS sequence"/>
</dbReference>
<dbReference type="InterPro" id="IPR036388">
    <property type="entry name" value="WH-like_DNA-bd_sf"/>
</dbReference>
<dbReference type="AlphaFoldDB" id="A0AAV3TD26"/>
<keyword evidence="2" id="KW-0067">ATP-binding</keyword>
<feature type="domain" description="AAA+ ATPase" evidence="1">
    <location>
        <begin position="47"/>
        <end position="220"/>
    </location>
</feature>
<reference evidence="2 3" key="1">
    <citation type="journal article" date="2019" name="Int. J. Syst. Evol. Microbiol.">
        <title>The Global Catalogue of Microorganisms (GCM) 10K type strain sequencing project: providing services to taxonomists for standard genome sequencing and annotation.</title>
        <authorList>
            <consortium name="The Broad Institute Genomics Platform"/>
            <consortium name="The Broad Institute Genome Sequencing Center for Infectious Disease"/>
            <person name="Wu L."/>
            <person name="Ma J."/>
        </authorList>
    </citation>
    <scope>NUCLEOTIDE SEQUENCE [LARGE SCALE GENOMIC DNA]</scope>
    <source>
        <strain evidence="2 3">JCM 16328</strain>
    </source>
</reference>
<accession>A0AAV3TD26</accession>
<dbReference type="EMBL" id="BAAADV010000007">
    <property type="protein sequence ID" value="GAA0679544.1"/>
    <property type="molecule type" value="Genomic_DNA"/>
</dbReference>
<dbReference type="GO" id="GO:0003677">
    <property type="term" value="F:DNA binding"/>
    <property type="evidence" value="ECO:0007669"/>
    <property type="project" value="InterPro"/>
</dbReference>
<dbReference type="SUPFAM" id="SSF46785">
    <property type="entry name" value="Winged helix' DNA-binding domain"/>
    <property type="match status" value="1"/>
</dbReference>
<dbReference type="GO" id="GO:0006355">
    <property type="term" value="P:regulation of DNA-templated transcription"/>
    <property type="evidence" value="ECO:0007669"/>
    <property type="project" value="InterPro"/>
</dbReference>
<dbReference type="SUPFAM" id="SSF52540">
    <property type="entry name" value="P-loop containing nucleoside triphosphate hydrolases"/>
    <property type="match status" value="1"/>
</dbReference>
<dbReference type="InterPro" id="IPR003593">
    <property type="entry name" value="AAA+_ATPase"/>
</dbReference>
<dbReference type="Gene3D" id="1.10.8.60">
    <property type="match status" value="1"/>
</dbReference>
<keyword evidence="3" id="KW-1185">Reference proteome</keyword>
<dbReference type="Gene3D" id="3.40.50.300">
    <property type="entry name" value="P-loop containing nucleotide triphosphate hydrolases"/>
    <property type="match status" value="1"/>
</dbReference>
<evidence type="ECO:0000313" key="2">
    <source>
        <dbReference type="EMBL" id="GAA0679544.1"/>
    </source>
</evidence>
<evidence type="ECO:0000259" key="1">
    <source>
        <dbReference type="SMART" id="SM00382"/>
    </source>
</evidence>